<evidence type="ECO:0000256" key="1">
    <source>
        <dbReference type="ARBA" id="ARBA00023157"/>
    </source>
</evidence>
<accession>A0ABD0XNT8</accession>
<dbReference type="Gene3D" id="3.10.100.10">
    <property type="entry name" value="Mannose-Binding Protein A, subunit A"/>
    <property type="match status" value="4"/>
</dbReference>
<sequence>MNRSVFLIILLSGLSSLTSSLLHQYHFINTSMTWSEAQSYCRKTYTDLATVTDQDDYYSLASLITSPGQVWIGLKYDNWMWSLEDNETPDWPEGYPLYQYGWSTYNNNQDECVMMLPYYGPSSWFVSSCGSYNYFVCYDGGETANQTFVLVEQYMTWYQAQSYCREHYTDLATVRNQTENQAIVNLAQNTGVFYYNGLWIGLYRNGTWSDGSDGGNSNVYTYTYTAPNNYGLNQSCATVQNYYWYNYYYYYYYQETLENCNNTFPFVCYSEICESSPSITHQYHLVNQQMTWSEAQSYCRETYTDLATVSNSEEYTSLTCLINSTLGYSGQAWIGLTSDWIWSRGDNGKEVITNGWPGGYPLNLYGDDWQNTCVWMNLYSGQWQAYPCEYYNIFVCYDGRDNATQPYVLVTQAMTWYGAQSYCREHYTDLATVTDPTENQAIQNLTQSYNNYYYYYYSVWIGLYRTSTWSDGDTSPLYYTRFNGFNQSCATAQYNWIYYQYNTEECKNTLPFVCYSGPASVVCNETSMTVAVKKSSIVGFQEDHLRLSDPSCILSSNSTDIFRTIDHNTCGTQLEEKGDNLIFRNVITSARESNAVITKEKLVEIEFSCIYSKKGNVSLEYLVHKIPYIFSEKGFGKFTYQFEFFYNSLFNRMVDPASYPVEVELNQMIYMEITSTNSIPNTEMFVESCQATPSDNPDDPINYMILQNGCKKDDTVQIFPSSQSQFRFGIEAFKFIGLHDQVYISCAVILCEAGDPNSRCAQGCINGTSRRRREDVMQTDSHYISQGPLRVRRSANSQAAPQGLNLNLVYITGCVLAAVAMVCGVVIYRSRQSKVKNQLLQTGE</sequence>
<evidence type="ECO:0000259" key="5">
    <source>
        <dbReference type="PROSITE" id="PS50041"/>
    </source>
</evidence>
<evidence type="ECO:0000313" key="8">
    <source>
        <dbReference type="Proteomes" id="UP001557470"/>
    </source>
</evidence>
<dbReference type="InterPro" id="IPR042235">
    <property type="entry name" value="ZP-C_dom"/>
</dbReference>
<reference evidence="7 8" key="1">
    <citation type="submission" date="2024-06" db="EMBL/GenBank/DDBJ databases">
        <authorList>
            <person name="Pan Q."/>
            <person name="Wen M."/>
            <person name="Jouanno E."/>
            <person name="Zahm M."/>
            <person name="Klopp C."/>
            <person name="Cabau C."/>
            <person name="Louis A."/>
            <person name="Berthelot C."/>
            <person name="Parey E."/>
            <person name="Roest Crollius H."/>
            <person name="Montfort J."/>
            <person name="Robinson-Rechavi M."/>
            <person name="Bouchez O."/>
            <person name="Lampietro C."/>
            <person name="Lopez Roques C."/>
            <person name="Donnadieu C."/>
            <person name="Postlethwait J."/>
            <person name="Bobe J."/>
            <person name="Verreycken H."/>
            <person name="Guiguen Y."/>
        </authorList>
    </citation>
    <scope>NUCLEOTIDE SEQUENCE [LARGE SCALE GENOMIC DNA]</scope>
    <source>
        <strain evidence="7">Up_M1</strain>
        <tissue evidence="7">Testis</tissue>
    </source>
</reference>
<dbReference type="EMBL" id="JAGEUA010000003">
    <property type="protein sequence ID" value="KAL0994910.1"/>
    <property type="molecule type" value="Genomic_DNA"/>
</dbReference>
<dbReference type="PANTHER" id="PTHR45784">
    <property type="entry name" value="C-TYPE LECTIN DOMAIN FAMILY 20 MEMBER A-RELATED"/>
    <property type="match status" value="1"/>
</dbReference>
<evidence type="ECO:0000256" key="4">
    <source>
        <dbReference type="SAM" id="SignalP"/>
    </source>
</evidence>
<keyword evidence="4" id="KW-0732">Signal</keyword>
<feature type="chain" id="PRO_5044771810" evidence="4">
    <location>
        <begin position="21"/>
        <end position="844"/>
    </location>
</feature>
<feature type="transmembrane region" description="Helical" evidence="3">
    <location>
        <begin position="808"/>
        <end position="828"/>
    </location>
</feature>
<dbReference type="PROSITE" id="PS51034">
    <property type="entry name" value="ZP_2"/>
    <property type="match status" value="1"/>
</dbReference>
<evidence type="ECO:0000256" key="3">
    <source>
        <dbReference type="SAM" id="Phobius"/>
    </source>
</evidence>
<keyword evidence="2" id="KW-0325">Glycoprotein</keyword>
<keyword evidence="3" id="KW-1133">Transmembrane helix</keyword>
<feature type="domain" description="C-type lectin" evidence="5">
    <location>
        <begin position="25"/>
        <end position="138"/>
    </location>
</feature>
<dbReference type="Pfam" id="PF00059">
    <property type="entry name" value="Lectin_C"/>
    <property type="match status" value="4"/>
</dbReference>
<feature type="domain" description="ZP" evidence="6">
    <location>
        <begin position="522"/>
        <end position="767"/>
    </location>
</feature>
<keyword evidence="8" id="KW-1185">Reference proteome</keyword>
<feature type="domain" description="C-type lectin" evidence="5">
    <location>
        <begin position="143"/>
        <end position="269"/>
    </location>
</feature>
<dbReference type="PRINTS" id="PR00023">
    <property type="entry name" value="ZPELLUCIDA"/>
</dbReference>
<evidence type="ECO:0000313" key="7">
    <source>
        <dbReference type="EMBL" id="KAL0994910.1"/>
    </source>
</evidence>
<dbReference type="InterPro" id="IPR055355">
    <property type="entry name" value="ZP-C"/>
</dbReference>
<feature type="domain" description="C-type lectin" evidence="5">
    <location>
        <begin position="283"/>
        <end position="397"/>
    </location>
</feature>
<dbReference type="Gene3D" id="2.60.40.4100">
    <property type="entry name" value="Zona pellucida, ZP-C domain"/>
    <property type="match status" value="1"/>
</dbReference>
<organism evidence="7 8">
    <name type="scientific">Umbra pygmaea</name>
    <name type="common">Eastern mudminnow</name>
    <dbReference type="NCBI Taxonomy" id="75934"/>
    <lineage>
        <taxon>Eukaryota</taxon>
        <taxon>Metazoa</taxon>
        <taxon>Chordata</taxon>
        <taxon>Craniata</taxon>
        <taxon>Vertebrata</taxon>
        <taxon>Euteleostomi</taxon>
        <taxon>Actinopterygii</taxon>
        <taxon>Neopterygii</taxon>
        <taxon>Teleostei</taxon>
        <taxon>Protacanthopterygii</taxon>
        <taxon>Esociformes</taxon>
        <taxon>Umbridae</taxon>
        <taxon>Umbra</taxon>
    </lineage>
</organism>
<evidence type="ECO:0000259" key="6">
    <source>
        <dbReference type="PROSITE" id="PS51034"/>
    </source>
</evidence>
<evidence type="ECO:0000256" key="2">
    <source>
        <dbReference type="ARBA" id="ARBA00023180"/>
    </source>
</evidence>
<dbReference type="Gene3D" id="2.60.40.3210">
    <property type="entry name" value="Zona pellucida, ZP-N domain"/>
    <property type="match status" value="1"/>
</dbReference>
<dbReference type="Proteomes" id="UP001557470">
    <property type="component" value="Unassembled WGS sequence"/>
</dbReference>
<name>A0ABD0XNT8_UMBPY</name>
<dbReference type="InterPro" id="IPR001304">
    <property type="entry name" value="C-type_lectin-like"/>
</dbReference>
<dbReference type="InterPro" id="IPR016186">
    <property type="entry name" value="C-type_lectin-like/link_sf"/>
</dbReference>
<dbReference type="InterPro" id="IPR048290">
    <property type="entry name" value="ZP_chr"/>
</dbReference>
<keyword evidence="3" id="KW-0812">Transmembrane</keyword>
<dbReference type="PANTHER" id="PTHR45784:SF5">
    <property type="entry name" value="C-TYPE LECTIN DOMAIN FAMILY 20 MEMBER A-RELATED"/>
    <property type="match status" value="1"/>
</dbReference>
<dbReference type="PROSITE" id="PS50041">
    <property type="entry name" value="C_TYPE_LECTIN_2"/>
    <property type="match status" value="4"/>
</dbReference>
<protein>
    <submittedName>
        <fullName evidence="7">Uncharacterized protein</fullName>
    </submittedName>
</protein>
<dbReference type="Pfam" id="PF00100">
    <property type="entry name" value="Zona_pellucida"/>
    <property type="match status" value="1"/>
</dbReference>
<keyword evidence="1" id="KW-1015">Disulfide bond</keyword>
<dbReference type="InterPro" id="IPR001507">
    <property type="entry name" value="ZP_dom"/>
</dbReference>
<feature type="domain" description="C-type lectin" evidence="5">
    <location>
        <begin position="407"/>
        <end position="515"/>
    </location>
</feature>
<feature type="signal peptide" evidence="4">
    <location>
        <begin position="1"/>
        <end position="20"/>
    </location>
</feature>
<dbReference type="InterPro" id="IPR016187">
    <property type="entry name" value="CTDL_fold"/>
</dbReference>
<keyword evidence="3" id="KW-0472">Membrane</keyword>
<gene>
    <name evidence="7" type="ORF">UPYG_G00129140</name>
</gene>
<comment type="caution">
    <text evidence="7">The sequence shown here is derived from an EMBL/GenBank/DDBJ whole genome shotgun (WGS) entry which is preliminary data.</text>
</comment>
<dbReference type="SMART" id="SM00241">
    <property type="entry name" value="ZP"/>
    <property type="match status" value="1"/>
</dbReference>
<proteinExistence type="predicted"/>
<dbReference type="SMART" id="SM00034">
    <property type="entry name" value="CLECT"/>
    <property type="match status" value="4"/>
</dbReference>
<dbReference type="AlphaFoldDB" id="A0ABD0XNT8"/>
<dbReference type="SUPFAM" id="SSF56436">
    <property type="entry name" value="C-type lectin-like"/>
    <property type="match status" value="4"/>
</dbReference>